<evidence type="ECO:0000256" key="1">
    <source>
        <dbReference type="ARBA" id="ARBA00010923"/>
    </source>
</evidence>
<dbReference type="InterPro" id="IPR044946">
    <property type="entry name" value="Restrct_endonuc_typeI_TRD_sf"/>
</dbReference>
<name>A0A2A2HD68_9EURY</name>
<dbReference type="CDD" id="cd17244">
    <property type="entry name" value="RMtype1_S_Apa101655I-TRD2-CR2_like"/>
    <property type="match status" value="1"/>
</dbReference>
<keyword evidence="2" id="KW-0680">Restriction system</keyword>
<feature type="domain" description="Type I restriction modification DNA specificity" evidence="4">
    <location>
        <begin position="10"/>
        <end position="144"/>
    </location>
</feature>
<evidence type="ECO:0000256" key="3">
    <source>
        <dbReference type="ARBA" id="ARBA00023125"/>
    </source>
</evidence>
<keyword evidence="7" id="KW-1185">Reference proteome</keyword>
<comment type="caution">
    <text evidence="5">The sequence shown here is derived from an EMBL/GenBank/DDBJ whole genome shotgun (WGS) entry which is preliminary data.</text>
</comment>
<dbReference type="InterPro" id="IPR052021">
    <property type="entry name" value="Type-I_RS_S_subunit"/>
</dbReference>
<dbReference type="InterPro" id="IPR000055">
    <property type="entry name" value="Restrct_endonuc_typeI_TRD"/>
</dbReference>
<gene>
    <name evidence="5" type="ORF">ASJ82_05725</name>
    <name evidence="6" type="ORF">MSCUN_14980</name>
</gene>
<dbReference type="EMBL" id="LWMS01000046">
    <property type="protein sequence ID" value="PWL07624.1"/>
    <property type="molecule type" value="Genomic_DNA"/>
</dbReference>
<organism evidence="5 7">
    <name type="scientific">Methanosphaera cuniculi</name>
    <dbReference type="NCBI Taxonomy" id="1077256"/>
    <lineage>
        <taxon>Archaea</taxon>
        <taxon>Methanobacteriati</taxon>
        <taxon>Methanobacteriota</taxon>
        <taxon>Methanomada group</taxon>
        <taxon>Methanobacteria</taxon>
        <taxon>Methanobacteriales</taxon>
        <taxon>Methanobacteriaceae</taxon>
        <taxon>Methanosphaera</taxon>
    </lineage>
</organism>
<evidence type="ECO:0000313" key="7">
    <source>
        <dbReference type="Proteomes" id="UP000217528"/>
    </source>
</evidence>
<evidence type="ECO:0000256" key="2">
    <source>
        <dbReference type="ARBA" id="ARBA00022747"/>
    </source>
</evidence>
<keyword evidence="3" id="KW-0238">DNA-binding</keyword>
<feature type="domain" description="Type I restriction modification DNA specificity" evidence="4">
    <location>
        <begin position="163"/>
        <end position="334"/>
    </location>
</feature>
<evidence type="ECO:0000313" key="5">
    <source>
        <dbReference type="EMBL" id="PAV07173.1"/>
    </source>
</evidence>
<dbReference type="GO" id="GO:0003677">
    <property type="term" value="F:DNA binding"/>
    <property type="evidence" value="ECO:0007669"/>
    <property type="project" value="UniProtKB-KW"/>
</dbReference>
<dbReference type="Gene3D" id="3.90.220.20">
    <property type="entry name" value="DNA methylase specificity domains"/>
    <property type="match status" value="2"/>
</dbReference>
<dbReference type="AlphaFoldDB" id="A0A2A2HD68"/>
<dbReference type="PANTHER" id="PTHR30408:SF12">
    <property type="entry name" value="TYPE I RESTRICTION ENZYME MJAVIII SPECIFICITY SUBUNIT"/>
    <property type="match status" value="1"/>
</dbReference>
<sequence length="350" mass="40262">MIRTTNLTNSGVNLENIKYVTEDFFNKNPKSQLHKGDILIARHGNNGLASIWTHNFKAQCLNVVIIEPNEEIMNNYYLYYMFNSAMVQRQIKAKVGGSVQGVVNTKDISEILIPYYKLDHQKKVSNILLTMDTKITLMEQKQGKLVKFKSYLLNKIFKSNLSDDWMVKKLSDIAIIGKGFTPSTHNPDFWNGEYSWLSIADMSENDKSKYIIDSKKTITKEGTKNKDIIKKGTLIMSFKLSVGKLSILKKDMYTNEAICNFTWKNEDISTEYMYYYLSSINIMKYGAQAVKGVTLNNDSLNSIPVKLPSFKVQEKIASFLSYVDKKIELLNNQIDLMKTYKRGLLQKMFI</sequence>
<dbReference type="SUPFAM" id="SSF116734">
    <property type="entry name" value="DNA methylase specificity domain"/>
    <property type="match status" value="2"/>
</dbReference>
<dbReference type="Pfam" id="PF01420">
    <property type="entry name" value="Methylase_S"/>
    <property type="match status" value="2"/>
</dbReference>
<dbReference type="EMBL" id="LMVN01000021">
    <property type="protein sequence ID" value="PAV07173.1"/>
    <property type="molecule type" value="Genomic_DNA"/>
</dbReference>
<reference evidence="6 8" key="1">
    <citation type="submission" date="2016-04" db="EMBL/GenBank/DDBJ databases">
        <title>Genome sequence of Methanosphaera cuniculi DSM 4103.</title>
        <authorList>
            <person name="Poehlein A."/>
            <person name="Seedorf H."/>
            <person name="Daniel R."/>
        </authorList>
    </citation>
    <scope>NUCLEOTIDE SEQUENCE [LARGE SCALE GENOMIC DNA]</scope>
    <source>
        <strain evidence="6 8">DSM 4103</strain>
    </source>
</reference>
<proteinExistence type="inferred from homology"/>
<reference evidence="5 7" key="2">
    <citation type="journal article" date="2017" name="BMC Genomics">
        <title>Genomic analysis of methanogenic archaea reveals a shift towards energy conservation.</title>
        <authorList>
            <person name="Gilmore S.P."/>
            <person name="Henske J.K."/>
            <person name="Sexton J.A."/>
            <person name="Solomon K.V."/>
            <person name="Seppala S."/>
            <person name="Yoo J.I."/>
            <person name="Huyett L.M."/>
            <person name="Pressman A."/>
            <person name="Cogan J.Z."/>
            <person name="Kivenson V."/>
            <person name="Peng X."/>
            <person name="Tan Y."/>
            <person name="Valentine D.L."/>
            <person name="O'Malley M.A."/>
        </authorList>
    </citation>
    <scope>NUCLEOTIDE SEQUENCE [LARGE SCALE GENOMIC DNA]</scope>
    <source>
        <strain evidence="5 7">1R-7</strain>
    </source>
</reference>
<evidence type="ECO:0000259" key="4">
    <source>
        <dbReference type="Pfam" id="PF01420"/>
    </source>
</evidence>
<comment type="similarity">
    <text evidence="1">Belongs to the type-I restriction system S methylase family.</text>
</comment>
<dbReference type="Proteomes" id="UP000246004">
    <property type="component" value="Unassembled WGS sequence"/>
</dbReference>
<evidence type="ECO:0000313" key="6">
    <source>
        <dbReference type="EMBL" id="PWL07624.1"/>
    </source>
</evidence>
<dbReference type="Proteomes" id="UP000217528">
    <property type="component" value="Unassembled WGS sequence"/>
</dbReference>
<dbReference type="Gene3D" id="1.10.287.1120">
    <property type="entry name" value="Bipartite methylase S protein"/>
    <property type="match status" value="1"/>
</dbReference>
<dbReference type="PANTHER" id="PTHR30408">
    <property type="entry name" value="TYPE-1 RESTRICTION ENZYME ECOKI SPECIFICITY PROTEIN"/>
    <property type="match status" value="1"/>
</dbReference>
<protein>
    <submittedName>
        <fullName evidence="6">EcoKI restriction-modification system protein HsdS</fullName>
    </submittedName>
</protein>
<accession>A0A2A2HD68</accession>
<evidence type="ECO:0000313" key="8">
    <source>
        <dbReference type="Proteomes" id="UP000246004"/>
    </source>
</evidence>
<dbReference type="GO" id="GO:0009307">
    <property type="term" value="P:DNA restriction-modification system"/>
    <property type="evidence" value="ECO:0007669"/>
    <property type="project" value="UniProtKB-KW"/>
</dbReference>